<proteinExistence type="predicted"/>
<keyword evidence="3" id="KW-1185">Reference proteome</keyword>
<evidence type="ECO:0000313" key="3">
    <source>
        <dbReference type="Proteomes" id="UP001500730"/>
    </source>
</evidence>
<feature type="transmembrane region" description="Helical" evidence="1">
    <location>
        <begin position="6"/>
        <end position="26"/>
    </location>
</feature>
<keyword evidence="1" id="KW-0812">Transmembrane</keyword>
<gene>
    <name evidence="2" type="ORF">GCM10009858_11500</name>
</gene>
<protein>
    <recommendedName>
        <fullName evidence="4">Rod shape-determining protein MreD</fullName>
    </recommendedName>
</protein>
<evidence type="ECO:0000313" key="2">
    <source>
        <dbReference type="EMBL" id="GAA2475810.1"/>
    </source>
</evidence>
<reference evidence="2 3" key="1">
    <citation type="journal article" date="2019" name="Int. J. Syst. Evol. Microbiol.">
        <title>The Global Catalogue of Microorganisms (GCM) 10K type strain sequencing project: providing services to taxonomists for standard genome sequencing and annotation.</title>
        <authorList>
            <consortium name="The Broad Institute Genomics Platform"/>
            <consortium name="The Broad Institute Genome Sequencing Center for Infectious Disease"/>
            <person name="Wu L."/>
            <person name="Ma J."/>
        </authorList>
    </citation>
    <scope>NUCLEOTIDE SEQUENCE [LARGE SCALE GENOMIC DNA]</scope>
    <source>
        <strain evidence="2 3">JCM 16259</strain>
    </source>
</reference>
<feature type="transmembrane region" description="Helical" evidence="1">
    <location>
        <begin position="38"/>
        <end position="66"/>
    </location>
</feature>
<keyword evidence="1" id="KW-1133">Transmembrane helix</keyword>
<feature type="transmembrane region" description="Helical" evidence="1">
    <location>
        <begin position="72"/>
        <end position="93"/>
    </location>
</feature>
<dbReference type="Gene3D" id="1.10.1760.20">
    <property type="match status" value="1"/>
</dbReference>
<dbReference type="RefSeq" id="WP_344253799.1">
    <property type="nucleotide sequence ID" value="NZ_BAAARE010000004.1"/>
</dbReference>
<comment type="caution">
    <text evidence="2">The sequence shown here is derived from an EMBL/GenBank/DDBJ whole genome shotgun (WGS) entry which is preliminary data.</text>
</comment>
<sequence length="166" mass="16932">MRPTLLGVLRTAYVLVAALVVATLLPRLGVPPRWVPDLVLVGVVATAVLRGPVHGALVGLLAGWVVELVPPTGVPLGLTALVMMVAGLVAGLFRRTSSRSRLRAPAALLAAAAVVLVAGLGSAVLADGSVEVVDGLSRLLVTVVVGGLVLPVFLALDRALVRRRLG</sequence>
<evidence type="ECO:0008006" key="4">
    <source>
        <dbReference type="Google" id="ProtNLM"/>
    </source>
</evidence>
<feature type="transmembrane region" description="Helical" evidence="1">
    <location>
        <begin position="105"/>
        <end position="126"/>
    </location>
</feature>
<name>A0ABN3L4B8_9MICO</name>
<evidence type="ECO:0000256" key="1">
    <source>
        <dbReference type="SAM" id="Phobius"/>
    </source>
</evidence>
<dbReference type="EMBL" id="BAAARE010000004">
    <property type="protein sequence ID" value="GAA2475810.1"/>
    <property type="molecule type" value="Genomic_DNA"/>
</dbReference>
<accession>A0ABN3L4B8</accession>
<organism evidence="2 3">
    <name type="scientific">Terrabacter carboxydivorans</name>
    <dbReference type="NCBI Taxonomy" id="619730"/>
    <lineage>
        <taxon>Bacteria</taxon>
        <taxon>Bacillati</taxon>
        <taxon>Actinomycetota</taxon>
        <taxon>Actinomycetes</taxon>
        <taxon>Micrococcales</taxon>
        <taxon>Intrasporangiaceae</taxon>
        <taxon>Terrabacter</taxon>
    </lineage>
</organism>
<feature type="transmembrane region" description="Helical" evidence="1">
    <location>
        <begin position="138"/>
        <end position="156"/>
    </location>
</feature>
<keyword evidence="1" id="KW-0472">Membrane</keyword>
<dbReference type="Proteomes" id="UP001500730">
    <property type="component" value="Unassembled WGS sequence"/>
</dbReference>